<evidence type="ECO:0000313" key="1">
    <source>
        <dbReference type="EMBL" id="PKC50345.1"/>
    </source>
</evidence>
<dbReference type="EMBL" id="LLXH01010276">
    <property type="protein sequence ID" value="PKC50345.1"/>
    <property type="molecule type" value="Genomic_DNA"/>
</dbReference>
<reference evidence="1 2" key="1">
    <citation type="submission" date="2017-10" db="EMBL/GenBank/DDBJ databases">
        <title>Extensive intraspecific genome diversity in a model arbuscular mycorrhizal fungus.</title>
        <authorList>
            <person name="Chen E.C.H."/>
            <person name="Morin E."/>
            <person name="Baudet D."/>
            <person name="Noel J."/>
            <person name="Ndikumana S."/>
            <person name="Charron P."/>
            <person name="St-Onge C."/>
            <person name="Giorgi J."/>
            <person name="Grigoriev I.V."/>
            <person name="Roux C."/>
            <person name="Martin F.M."/>
            <person name="Corradi N."/>
        </authorList>
    </citation>
    <scope>NUCLEOTIDE SEQUENCE [LARGE SCALE GENOMIC DNA]</scope>
    <source>
        <strain evidence="1 2">A1</strain>
    </source>
</reference>
<comment type="caution">
    <text evidence="1">The sequence shown here is derived from an EMBL/GenBank/DDBJ whole genome shotgun (WGS) entry which is preliminary data.</text>
</comment>
<dbReference type="Proteomes" id="UP000232688">
    <property type="component" value="Unassembled WGS sequence"/>
</dbReference>
<sequence>MDFDFLNFKQFSYTIFQLGCNTNLAGYFLGNIANLYNNVTLNSKTLLYNT</sequence>
<proteinExistence type="predicted"/>
<organism evidence="1 2">
    <name type="scientific">Rhizophagus irregularis</name>
    <dbReference type="NCBI Taxonomy" id="588596"/>
    <lineage>
        <taxon>Eukaryota</taxon>
        <taxon>Fungi</taxon>
        <taxon>Fungi incertae sedis</taxon>
        <taxon>Mucoromycota</taxon>
        <taxon>Glomeromycotina</taxon>
        <taxon>Glomeromycetes</taxon>
        <taxon>Glomerales</taxon>
        <taxon>Glomeraceae</taxon>
        <taxon>Rhizophagus</taxon>
    </lineage>
</organism>
<dbReference type="VEuPathDB" id="FungiDB:RhiirA1_486631"/>
<evidence type="ECO:0000313" key="2">
    <source>
        <dbReference type="Proteomes" id="UP000232688"/>
    </source>
</evidence>
<name>A0A2N0QH36_9GLOM</name>
<reference evidence="1 2" key="2">
    <citation type="submission" date="2017-10" db="EMBL/GenBank/DDBJ databases">
        <title>Genome analyses suggest a sexual origin of heterokaryosis in a supposedly ancient asexual fungus.</title>
        <authorList>
            <person name="Corradi N."/>
            <person name="Sedzielewska K."/>
            <person name="Noel J."/>
            <person name="Charron P."/>
            <person name="Farinelli L."/>
            <person name="Marton T."/>
            <person name="Kruger M."/>
            <person name="Pelin A."/>
            <person name="Brachmann A."/>
            <person name="Corradi N."/>
        </authorList>
    </citation>
    <scope>NUCLEOTIDE SEQUENCE [LARGE SCALE GENOMIC DNA]</scope>
    <source>
        <strain evidence="1 2">A1</strain>
    </source>
</reference>
<dbReference type="AlphaFoldDB" id="A0A2N0QH36"/>
<accession>A0A2N0QH36</accession>
<gene>
    <name evidence="1" type="ORF">RhiirA1_486631</name>
</gene>
<protein>
    <submittedName>
        <fullName evidence="1">Uncharacterized protein</fullName>
    </submittedName>
</protein>